<organism evidence="2 3">
    <name type="scientific">Nonomuraea antimicrobica</name>
    <dbReference type="NCBI Taxonomy" id="561173"/>
    <lineage>
        <taxon>Bacteria</taxon>
        <taxon>Bacillati</taxon>
        <taxon>Actinomycetota</taxon>
        <taxon>Actinomycetes</taxon>
        <taxon>Streptosporangiales</taxon>
        <taxon>Streptosporangiaceae</taxon>
        <taxon>Nonomuraea</taxon>
    </lineage>
</organism>
<feature type="compositionally biased region" description="Basic and acidic residues" evidence="1">
    <location>
        <begin position="60"/>
        <end position="87"/>
    </location>
</feature>
<comment type="caution">
    <text evidence="2">The sequence shown here is derived from an EMBL/GenBank/DDBJ whole genome shotgun (WGS) entry which is preliminary data.</text>
</comment>
<name>A0ABP7C2A4_9ACTN</name>
<evidence type="ECO:0000313" key="2">
    <source>
        <dbReference type="EMBL" id="GAA3673170.1"/>
    </source>
</evidence>
<sequence>MVALVLSRQGSDDHVDREGFRSQSRDAAGVGAGAQAQGESGQGAAGGAAAGQGALAGHVRSGDVLEEETKQLKDRIRELEQERDIRP</sequence>
<gene>
    <name evidence="2" type="ORF">GCM10022224_041790</name>
</gene>
<feature type="region of interest" description="Disordered" evidence="1">
    <location>
        <begin position="1"/>
        <end position="87"/>
    </location>
</feature>
<protein>
    <submittedName>
        <fullName evidence="2">Uncharacterized protein</fullName>
    </submittedName>
</protein>
<keyword evidence="3" id="KW-1185">Reference proteome</keyword>
<dbReference type="Proteomes" id="UP001500902">
    <property type="component" value="Unassembled WGS sequence"/>
</dbReference>
<evidence type="ECO:0000256" key="1">
    <source>
        <dbReference type="SAM" id="MobiDB-lite"/>
    </source>
</evidence>
<feature type="compositionally biased region" description="Basic and acidic residues" evidence="1">
    <location>
        <begin position="10"/>
        <end position="24"/>
    </location>
</feature>
<feature type="compositionally biased region" description="Gly residues" evidence="1">
    <location>
        <begin position="40"/>
        <end position="50"/>
    </location>
</feature>
<evidence type="ECO:0000313" key="3">
    <source>
        <dbReference type="Proteomes" id="UP001500902"/>
    </source>
</evidence>
<reference evidence="3" key="1">
    <citation type="journal article" date="2019" name="Int. J. Syst. Evol. Microbiol.">
        <title>The Global Catalogue of Microorganisms (GCM) 10K type strain sequencing project: providing services to taxonomists for standard genome sequencing and annotation.</title>
        <authorList>
            <consortium name="The Broad Institute Genomics Platform"/>
            <consortium name="The Broad Institute Genome Sequencing Center for Infectious Disease"/>
            <person name="Wu L."/>
            <person name="Ma J."/>
        </authorList>
    </citation>
    <scope>NUCLEOTIDE SEQUENCE [LARGE SCALE GENOMIC DNA]</scope>
    <source>
        <strain evidence="3">JCM 16904</strain>
    </source>
</reference>
<feature type="compositionally biased region" description="Low complexity" evidence="1">
    <location>
        <begin position="27"/>
        <end position="39"/>
    </location>
</feature>
<dbReference type="EMBL" id="BAAAZP010000081">
    <property type="protein sequence ID" value="GAA3673170.1"/>
    <property type="molecule type" value="Genomic_DNA"/>
</dbReference>
<accession>A0ABP7C2A4</accession>
<proteinExistence type="predicted"/>